<sequence length="247" mass="24471">MGVVVRLVTLAIVGVVAALGFPHHVAAQEVPVRCDFDFDGQLVTYDRCEQLAGPVNATLLWSVNATSLSGALLSTVYGWVAVAFPGDGTTMVAPAPPPVMAVVGMVTVGPVAGPEVPSAGVYPLLARKTSGVQPLTAAAAAAAGYTGVRASIGDADGAVSVAFVRELRAAPPVGGGPTNILVAVGVAPTSTQTLGKHLARTATMVTFGGATRAGPLPAPPLAPPSPPPAPAPEATPQGVPSPEVLSD</sequence>
<gene>
    <name evidence="1" type="ORF">I4F81_007083</name>
</gene>
<comment type="caution">
    <text evidence="1">The sequence shown here is derived from an EMBL/GenBank/DDBJ whole genome shotgun (WGS) entry which is preliminary data.</text>
</comment>
<accession>A0ACC3C402</accession>
<dbReference type="EMBL" id="CM020619">
    <property type="protein sequence ID" value="KAK1864537.1"/>
    <property type="molecule type" value="Genomic_DNA"/>
</dbReference>
<name>A0ACC3C402_PYRYE</name>
<proteinExistence type="predicted"/>
<organism evidence="1 2">
    <name type="scientific">Pyropia yezoensis</name>
    <name type="common">Susabi-nori</name>
    <name type="synonym">Porphyra yezoensis</name>
    <dbReference type="NCBI Taxonomy" id="2788"/>
    <lineage>
        <taxon>Eukaryota</taxon>
        <taxon>Rhodophyta</taxon>
        <taxon>Bangiophyceae</taxon>
        <taxon>Bangiales</taxon>
        <taxon>Bangiaceae</taxon>
        <taxon>Pyropia</taxon>
    </lineage>
</organism>
<dbReference type="Proteomes" id="UP000798662">
    <property type="component" value="Chromosome 2"/>
</dbReference>
<keyword evidence="2" id="KW-1185">Reference proteome</keyword>
<reference evidence="1" key="1">
    <citation type="submission" date="2019-11" db="EMBL/GenBank/DDBJ databases">
        <title>Nori genome reveals adaptations in red seaweeds to the harsh intertidal environment.</title>
        <authorList>
            <person name="Wang D."/>
            <person name="Mao Y."/>
        </authorList>
    </citation>
    <scope>NUCLEOTIDE SEQUENCE</scope>
    <source>
        <tissue evidence="1">Gametophyte</tissue>
    </source>
</reference>
<evidence type="ECO:0000313" key="2">
    <source>
        <dbReference type="Proteomes" id="UP000798662"/>
    </source>
</evidence>
<evidence type="ECO:0000313" key="1">
    <source>
        <dbReference type="EMBL" id="KAK1864537.1"/>
    </source>
</evidence>
<protein>
    <submittedName>
        <fullName evidence="1">Uncharacterized protein</fullName>
    </submittedName>
</protein>